<dbReference type="Proteomes" id="UP001054945">
    <property type="component" value="Unassembled WGS sequence"/>
</dbReference>
<accession>A0AAV4PHM1</accession>
<comment type="caution">
    <text evidence="1">The sequence shown here is derived from an EMBL/GenBank/DDBJ whole genome shotgun (WGS) entry which is preliminary data.</text>
</comment>
<keyword evidence="2" id="KW-1185">Reference proteome</keyword>
<evidence type="ECO:0000313" key="2">
    <source>
        <dbReference type="Proteomes" id="UP001054945"/>
    </source>
</evidence>
<proteinExistence type="predicted"/>
<evidence type="ECO:0000313" key="1">
    <source>
        <dbReference type="EMBL" id="GIX95231.1"/>
    </source>
</evidence>
<dbReference type="EMBL" id="BPLR01004483">
    <property type="protein sequence ID" value="GIX95231.1"/>
    <property type="molecule type" value="Genomic_DNA"/>
</dbReference>
<dbReference type="AlphaFoldDB" id="A0AAV4PHM1"/>
<sequence length="107" mass="12273">MTKTLFRRTSCSKYPNNFIFISSLKESGSTCILIHLPVITNVECDFYRVNLLSIILFRDPQLLPNVLTYIEIIQLGKSCAKPIPVVYGEQRMPMNLPIAFIIKRIPL</sequence>
<name>A0AAV4PHM1_CAEEX</name>
<protein>
    <submittedName>
        <fullName evidence="1">Uncharacterized protein</fullName>
    </submittedName>
</protein>
<gene>
    <name evidence="1" type="ORF">CEXT_731361</name>
</gene>
<reference evidence="1 2" key="1">
    <citation type="submission" date="2021-06" db="EMBL/GenBank/DDBJ databases">
        <title>Caerostris extrusa draft genome.</title>
        <authorList>
            <person name="Kono N."/>
            <person name="Arakawa K."/>
        </authorList>
    </citation>
    <scope>NUCLEOTIDE SEQUENCE [LARGE SCALE GENOMIC DNA]</scope>
</reference>
<organism evidence="1 2">
    <name type="scientific">Caerostris extrusa</name>
    <name type="common">Bark spider</name>
    <name type="synonym">Caerostris bankana</name>
    <dbReference type="NCBI Taxonomy" id="172846"/>
    <lineage>
        <taxon>Eukaryota</taxon>
        <taxon>Metazoa</taxon>
        <taxon>Ecdysozoa</taxon>
        <taxon>Arthropoda</taxon>
        <taxon>Chelicerata</taxon>
        <taxon>Arachnida</taxon>
        <taxon>Araneae</taxon>
        <taxon>Araneomorphae</taxon>
        <taxon>Entelegynae</taxon>
        <taxon>Araneoidea</taxon>
        <taxon>Araneidae</taxon>
        <taxon>Caerostris</taxon>
    </lineage>
</organism>